<name>A0AC58SM47_TOBAC</name>
<reference evidence="2" key="2">
    <citation type="submission" date="2025-08" db="UniProtKB">
        <authorList>
            <consortium name="RefSeq"/>
        </authorList>
    </citation>
    <scope>IDENTIFICATION</scope>
    <source>
        <tissue evidence="2">Leaf</tissue>
    </source>
</reference>
<dbReference type="RefSeq" id="XP_075086046.1">
    <property type="nucleotide sequence ID" value="XM_075229945.1"/>
</dbReference>
<sequence length="179" mass="21170">MDSFLLYKERYCMGNQDYSVFMDCAAKTMLEQIGLTEADVAAMSNYSIKKVYGLCRGEFQKIPWRRLICNNAGLPKWLFILLLALQRRLQIKERIACWANIKDMECVLCSKENEDIDHILFEREYAKQVWSKLLFWQGIHRDVSNWQHKVTWAMENAKGKNAEQELYRMTLAGGVYHLW</sequence>
<reference evidence="1" key="1">
    <citation type="journal article" date="2014" name="Nat. Commun.">
        <title>The tobacco genome sequence and its comparison with those of tomato and potato.</title>
        <authorList>
            <person name="Sierro N."/>
            <person name="Battey J.N."/>
            <person name="Ouadi S."/>
            <person name="Bakaher N."/>
            <person name="Bovet L."/>
            <person name="Willig A."/>
            <person name="Goepfert S."/>
            <person name="Peitsch M.C."/>
            <person name="Ivanov N.V."/>
        </authorList>
    </citation>
    <scope>NUCLEOTIDE SEQUENCE [LARGE SCALE GENOMIC DNA]</scope>
</reference>
<keyword evidence="1" id="KW-1185">Reference proteome</keyword>
<evidence type="ECO:0000313" key="2">
    <source>
        <dbReference type="RefSeq" id="XP_075086046.1"/>
    </source>
</evidence>
<dbReference type="Proteomes" id="UP000790787">
    <property type="component" value="Chromosome 14"/>
</dbReference>
<proteinExistence type="predicted"/>
<evidence type="ECO:0000313" key="1">
    <source>
        <dbReference type="Proteomes" id="UP000790787"/>
    </source>
</evidence>
<gene>
    <name evidence="2" type="primary">LOC142168792</name>
</gene>
<organism evidence="1 2">
    <name type="scientific">Nicotiana tabacum</name>
    <name type="common">Common tobacco</name>
    <dbReference type="NCBI Taxonomy" id="4097"/>
    <lineage>
        <taxon>Eukaryota</taxon>
        <taxon>Viridiplantae</taxon>
        <taxon>Streptophyta</taxon>
        <taxon>Embryophyta</taxon>
        <taxon>Tracheophyta</taxon>
        <taxon>Spermatophyta</taxon>
        <taxon>Magnoliopsida</taxon>
        <taxon>eudicotyledons</taxon>
        <taxon>Gunneridae</taxon>
        <taxon>Pentapetalae</taxon>
        <taxon>asterids</taxon>
        <taxon>lamiids</taxon>
        <taxon>Solanales</taxon>
        <taxon>Solanaceae</taxon>
        <taxon>Nicotianoideae</taxon>
        <taxon>Nicotianeae</taxon>
        <taxon>Nicotiana</taxon>
    </lineage>
</organism>
<protein>
    <submittedName>
        <fullName evidence="2">Uncharacterized protein LOC142168792</fullName>
    </submittedName>
</protein>
<accession>A0AC58SM47</accession>